<dbReference type="AlphaFoldDB" id="A0A6J6SG68"/>
<protein>
    <submittedName>
        <fullName evidence="2">Unannotated protein</fullName>
    </submittedName>
</protein>
<reference evidence="2" key="1">
    <citation type="submission" date="2020-05" db="EMBL/GenBank/DDBJ databases">
        <authorList>
            <person name="Chiriac C."/>
            <person name="Salcher M."/>
            <person name="Ghai R."/>
            <person name="Kavagutti S V."/>
        </authorList>
    </citation>
    <scope>NUCLEOTIDE SEQUENCE</scope>
</reference>
<dbReference type="SUPFAM" id="SSF160719">
    <property type="entry name" value="gpW/gp25-like"/>
    <property type="match status" value="1"/>
</dbReference>
<evidence type="ECO:0000259" key="1">
    <source>
        <dbReference type="Pfam" id="PF04965"/>
    </source>
</evidence>
<name>A0A6J6SG68_9ZZZZ</name>
<dbReference type="EMBL" id="CAFBPD010000240">
    <property type="protein sequence ID" value="CAB5019417.1"/>
    <property type="molecule type" value="Genomic_DNA"/>
</dbReference>
<accession>A0A6J6SG68</accession>
<organism evidence="2">
    <name type="scientific">freshwater metagenome</name>
    <dbReference type="NCBI Taxonomy" id="449393"/>
    <lineage>
        <taxon>unclassified sequences</taxon>
        <taxon>metagenomes</taxon>
        <taxon>ecological metagenomes</taxon>
    </lineage>
</organism>
<gene>
    <name evidence="2" type="ORF">UFOPK2786_00360</name>
    <name evidence="3" type="ORF">UFOPK4061_01300</name>
</gene>
<dbReference type="EMBL" id="CAEZYW010000036">
    <property type="protein sequence ID" value="CAB4733840.1"/>
    <property type="molecule type" value="Genomic_DNA"/>
</dbReference>
<evidence type="ECO:0000313" key="3">
    <source>
        <dbReference type="EMBL" id="CAB5019417.1"/>
    </source>
</evidence>
<feature type="domain" description="IraD/Gp25-like" evidence="1">
    <location>
        <begin position="31"/>
        <end position="118"/>
    </location>
</feature>
<dbReference type="InterPro" id="IPR007048">
    <property type="entry name" value="IraD/Gp25-like"/>
</dbReference>
<evidence type="ECO:0000313" key="2">
    <source>
        <dbReference type="EMBL" id="CAB4733840.1"/>
    </source>
</evidence>
<dbReference type="Pfam" id="PF04965">
    <property type="entry name" value="GPW_gp25"/>
    <property type="match status" value="1"/>
</dbReference>
<proteinExistence type="predicted"/>
<dbReference type="Gene3D" id="3.10.450.40">
    <property type="match status" value="1"/>
</dbReference>
<sequence length="137" mass="15368">MASNVDSAFTGRGLAYPLGVNSQGGVRLVTGVENVERAMRLILGTAYGERPMRPEFGCSIHDMLFEPSTMDLLTRVQIEVHDSLLRWEPRIDILEVRAVFDGDTTRVLITITYRLKGTYDPRNLLVPFYVIPAEEAP</sequence>